<dbReference type="Gene3D" id="3.30.2290.10">
    <property type="entry name" value="PmbA/TldD superfamily"/>
    <property type="match status" value="1"/>
</dbReference>
<dbReference type="RefSeq" id="WP_073992930.1">
    <property type="nucleotide sequence ID" value="NZ_FQYT01000005.1"/>
</dbReference>
<protein>
    <submittedName>
        <fullName evidence="2">PmbA protein</fullName>
    </submittedName>
</protein>
<dbReference type="PANTHER" id="PTHR43421:SF1">
    <property type="entry name" value="METALLOPROTEASE PMBA"/>
    <property type="match status" value="1"/>
</dbReference>
<dbReference type="SUPFAM" id="SSF111283">
    <property type="entry name" value="Putative modulator of DNA gyrase, PmbA/TldD"/>
    <property type="match status" value="1"/>
</dbReference>
<reference evidence="2 3" key="1">
    <citation type="submission" date="2016-11" db="EMBL/GenBank/DDBJ databases">
        <authorList>
            <person name="Jaros S."/>
            <person name="Januszkiewicz K."/>
            <person name="Wedrychowicz H."/>
        </authorList>
    </citation>
    <scope>NUCLEOTIDE SEQUENCE [LARGE SCALE GENOMIC DNA]</scope>
    <source>
        <strain evidence="2 3">DSM 15970</strain>
    </source>
</reference>
<organism evidence="2 3">
    <name type="scientific">Parasporobacterium paucivorans DSM 15970</name>
    <dbReference type="NCBI Taxonomy" id="1122934"/>
    <lineage>
        <taxon>Bacteria</taxon>
        <taxon>Bacillati</taxon>
        <taxon>Bacillota</taxon>
        <taxon>Clostridia</taxon>
        <taxon>Lachnospirales</taxon>
        <taxon>Lachnospiraceae</taxon>
        <taxon>Parasporobacterium</taxon>
    </lineage>
</organism>
<accession>A0A1M6D4C6</accession>
<dbReference type="EMBL" id="FQYT01000005">
    <property type="protein sequence ID" value="SHI67944.1"/>
    <property type="molecule type" value="Genomic_DNA"/>
</dbReference>
<sequence length="430" mass="48193">MLGIIRKILSEEKADAYKITEYRTESRELFLVKKNVDMDRAKNVRHFKVVVYKDFEEEGILYRGSCNTDIHPTMTEEEIRKVVTDALFAAGFVKNPFYHLAQPGEYMPPGKSRFAEGSLTVHMESLVTELYENDIHEKGGINSSEIFLNKHFRRIVNSLGVDVQEETADCMIEFITVWKEEKEETELYKCLQFSDYSKGDVARAAAKKQEECQKKAKAEKLFALDSGNILLTGEAVQSFFEYYCAKSNAAAVYNGESDWKPGDNIQGEILGDAVNISLDPGMSASTRSSGFDEDGFPLRPVNIVEEGVLKRYAADIRYAHYLKVEPTGVIKNIRVKGGTRSIEEMKREPYLEILTFSDFSMDAITGDFGGEIRLAEYFDGKDTIPVTGGSVTGNIGRVHGHMYLSREIQAENDFEGPAAVSMKGINVTSG</sequence>
<dbReference type="InterPro" id="IPR047657">
    <property type="entry name" value="PmbA"/>
</dbReference>
<evidence type="ECO:0000313" key="3">
    <source>
        <dbReference type="Proteomes" id="UP000184342"/>
    </source>
</evidence>
<evidence type="ECO:0000259" key="1">
    <source>
        <dbReference type="Pfam" id="PF19289"/>
    </source>
</evidence>
<dbReference type="STRING" id="1122934.SAMN02745691_00662"/>
<proteinExistence type="predicted"/>
<evidence type="ECO:0000313" key="2">
    <source>
        <dbReference type="EMBL" id="SHI67944.1"/>
    </source>
</evidence>
<dbReference type="GO" id="GO:0008237">
    <property type="term" value="F:metallopeptidase activity"/>
    <property type="evidence" value="ECO:0007669"/>
    <property type="project" value="InterPro"/>
</dbReference>
<name>A0A1M6D4C6_9FIRM</name>
<dbReference type="InterPro" id="IPR035068">
    <property type="entry name" value="TldD/PmbA_N"/>
</dbReference>
<feature type="domain" description="Metalloprotease TldD/E C-terminal" evidence="1">
    <location>
        <begin position="228"/>
        <end position="428"/>
    </location>
</feature>
<dbReference type="GO" id="GO:0006508">
    <property type="term" value="P:proteolysis"/>
    <property type="evidence" value="ECO:0007669"/>
    <property type="project" value="InterPro"/>
</dbReference>
<dbReference type="Proteomes" id="UP000184342">
    <property type="component" value="Unassembled WGS sequence"/>
</dbReference>
<dbReference type="Pfam" id="PF19289">
    <property type="entry name" value="PmbA_TldD_3rd"/>
    <property type="match status" value="1"/>
</dbReference>
<dbReference type="PANTHER" id="PTHR43421">
    <property type="entry name" value="METALLOPROTEASE PMBA"/>
    <property type="match status" value="1"/>
</dbReference>
<keyword evidence="3" id="KW-1185">Reference proteome</keyword>
<dbReference type="InterPro" id="IPR045569">
    <property type="entry name" value="Metalloprtase-TldD/E_C"/>
</dbReference>
<dbReference type="OrthoDB" id="39969at2"/>
<dbReference type="AlphaFoldDB" id="A0A1M6D4C6"/>
<gene>
    <name evidence="2" type="ORF">SAMN02745691_00662</name>
</gene>
<dbReference type="GO" id="GO:0005829">
    <property type="term" value="C:cytosol"/>
    <property type="evidence" value="ECO:0007669"/>
    <property type="project" value="TreeGrafter"/>
</dbReference>
<dbReference type="InterPro" id="IPR036059">
    <property type="entry name" value="TldD/PmbA_sf"/>
</dbReference>